<dbReference type="RefSeq" id="WP_265721162.1">
    <property type="nucleotide sequence ID" value="NZ_JAPIVK010000009.1"/>
</dbReference>
<name>A0ABW5EBY1_9GAMM</name>
<dbReference type="PANTHER" id="PTHR33490:SF3">
    <property type="entry name" value="CONSERVED INTEGRAL MEMBRANE PROTEIN"/>
    <property type="match status" value="1"/>
</dbReference>
<evidence type="ECO:0000313" key="3">
    <source>
        <dbReference type="EMBL" id="MFD2311093.1"/>
    </source>
</evidence>
<sequence length="694" mass="79113">MTSRFHPRLGAFPFPLPLRILFALSAVLVLLQAPRVAAADYSVAPRPQWLQPVELPESDGDPVGDSIRYRLVDTQVNLTAERKEWFYRVAMQPLNQQGLQQISSITLGFAPAYEELVIHDITVLRDGRRLDRLETADIKLFQQEDELDQGLYAERWTAMLLLDDLRAGDTVEYSYTLRGSNPVLGDKFFGRELLAWGVPVERLYIGVLSPAEQPLQLRVSGGQDRPGIEVRQRSEGDRRRYSVDLQRPEPVRTEDGIPEWLSPFPTLQYSQYRDWRQVNAWADALYREPGALPREFADMLAEMEGDPAQKAAAVAQWIQSNIRYFGIEHGVNSHRPSAPAETFDRRFGDCKDKTVLLVAALRRLGIEARPALVSSVNNLHLDERLPSPGNFDHVITTFTLDGKRYWVDPTDNSQSGALEEMSLPDFNWALVVDGERGELTPIEAPVQSQRQARVAVKDTLILDDSRKTATLEVTSRYTGWRAEEMRSYTGYRDRDTLEEEFLQHYSRYFSDVEVLEPVEVIDGENGNTLVLKEKYRLGSVGDNSSGKNMLELVASNVVDTVRLPNSRQRRHPFRLPGELQIEQTLEIISQKAGDIRWSETGSEEEIRNPWFEFSWDVTKGDNKITVQYDYRSRRKSVPATDFPEYLDQIDRIEDDLSYVMWLSPVAVSGEERRSRARNLARDLLEGRAPAGGAQ</sequence>
<feature type="compositionally biased region" description="Basic and acidic residues" evidence="1">
    <location>
        <begin position="226"/>
        <end position="239"/>
    </location>
</feature>
<evidence type="ECO:0000259" key="2">
    <source>
        <dbReference type="SMART" id="SM00460"/>
    </source>
</evidence>
<dbReference type="Pfam" id="PF12969">
    <property type="entry name" value="DUF3857"/>
    <property type="match status" value="1"/>
</dbReference>
<evidence type="ECO:0000256" key="1">
    <source>
        <dbReference type="SAM" id="MobiDB-lite"/>
    </source>
</evidence>
<proteinExistence type="predicted"/>
<accession>A0ABW5EBY1</accession>
<feature type="region of interest" description="Disordered" evidence="1">
    <location>
        <begin position="218"/>
        <end position="239"/>
    </location>
</feature>
<dbReference type="InterPro" id="IPR024618">
    <property type="entry name" value="DUF3857"/>
</dbReference>
<gene>
    <name evidence="3" type="ORF">ACFSKX_11765</name>
</gene>
<dbReference type="InterPro" id="IPR002931">
    <property type="entry name" value="Transglutaminase-like"/>
</dbReference>
<dbReference type="Pfam" id="PF01841">
    <property type="entry name" value="Transglut_core"/>
    <property type="match status" value="1"/>
</dbReference>
<protein>
    <submittedName>
        <fullName evidence="3">DUF3857 domain-containing transglutaminase family protein</fullName>
    </submittedName>
</protein>
<comment type="caution">
    <text evidence="3">The sequence shown here is derived from an EMBL/GenBank/DDBJ whole genome shotgun (WGS) entry which is preliminary data.</text>
</comment>
<dbReference type="Gene3D" id="2.60.40.3140">
    <property type="match status" value="1"/>
</dbReference>
<reference evidence="4" key="1">
    <citation type="journal article" date="2019" name="Int. J. Syst. Evol. Microbiol.">
        <title>The Global Catalogue of Microorganisms (GCM) 10K type strain sequencing project: providing services to taxonomists for standard genome sequencing and annotation.</title>
        <authorList>
            <consortium name="The Broad Institute Genomics Platform"/>
            <consortium name="The Broad Institute Genome Sequencing Center for Infectious Disease"/>
            <person name="Wu L."/>
            <person name="Ma J."/>
        </authorList>
    </citation>
    <scope>NUCLEOTIDE SEQUENCE [LARGE SCALE GENOMIC DNA]</scope>
    <source>
        <strain evidence="4">KCTC 12848</strain>
    </source>
</reference>
<evidence type="ECO:0000313" key="4">
    <source>
        <dbReference type="Proteomes" id="UP001597425"/>
    </source>
</evidence>
<dbReference type="SUPFAM" id="SSF54001">
    <property type="entry name" value="Cysteine proteinases"/>
    <property type="match status" value="1"/>
</dbReference>
<dbReference type="Gene3D" id="3.10.620.30">
    <property type="match status" value="1"/>
</dbReference>
<dbReference type="InterPro" id="IPR038765">
    <property type="entry name" value="Papain-like_cys_pep_sf"/>
</dbReference>
<feature type="domain" description="Transglutaminase-like" evidence="2">
    <location>
        <begin position="342"/>
        <end position="411"/>
    </location>
</feature>
<dbReference type="SMART" id="SM00460">
    <property type="entry name" value="TGc"/>
    <property type="match status" value="1"/>
</dbReference>
<keyword evidence="4" id="KW-1185">Reference proteome</keyword>
<dbReference type="PANTHER" id="PTHR33490">
    <property type="entry name" value="BLR5614 PROTEIN-RELATED"/>
    <property type="match status" value="1"/>
</dbReference>
<dbReference type="EMBL" id="JBHUJD010000014">
    <property type="protein sequence ID" value="MFD2311093.1"/>
    <property type="molecule type" value="Genomic_DNA"/>
</dbReference>
<dbReference type="Proteomes" id="UP001597425">
    <property type="component" value="Unassembled WGS sequence"/>
</dbReference>
<organism evidence="3 4">
    <name type="scientific">Microbulbifer halophilus</name>
    <dbReference type="NCBI Taxonomy" id="453963"/>
    <lineage>
        <taxon>Bacteria</taxon>
        <taxon>Pseudomonadati</taxon>
        <taxon>Pseudomonadota</taxon>
        <taxon>Gammaproteobacteria</taxon>
        <taxon>Cellvibrionales</taxon>
        <taxon>Microbulbiferaceae</taxon>
        <taxon>Microbulbifer</taxon>
    </lineage>
</organism>